<dbReference type="Pfam" id="PF14111">
    <property type="entry name" value="DUF4283"/>
    <property type="match status" value="1"/>
</dbReference>
<evidence type="ECO:0000259" key="1">
    <source>
        <dbReference type="Pfam" id="PF14111"/>
    </source>
</evidence>
<evidence type="ECO:0000313" key="4">
    <source>
        <dbReference type="RefSeq" id="XP_016743170.1"/>
    </source>
</evidence>
<dbReference type="PANTHER" id="PTHR31286:SF153">
    <property type="entry name" value="DUF4283 DOMAIN PROTEIN"/>
    <property type="match status" value="1"/>
</dbReference>
<keyword evidence="3" id="KW-1185">Reference proteome</keyword>
<protein>
    <recommendedName>
        <fullName evidence="5">Nucleolin-like</fullName>
    </recommendedName>
</protein>
<name>A0A1U8NWD1_GOSHI</name>
<gene>
    <name evidence="4" type="primary">LOC107952428</name>
</gene>
<dbReference type="PANTHER" id="PTHR31286">
    <property type="entry name" value="GLYCINE-RICH CELL WALL STRUCTURAL PROTEIN 1.8-LIKE"/>
    <property type="match status" value="1"/>
</dbReference>
<dbReference type="OrthoDB" id="1707487at2759"/>
<dbReference type="RefSeq" id="XP_016743170.1">
    <property type="nucleotide sequence ID" value="XM_016887681.1"/>
</dbReference>
<evidence type="ECO:0000313" key="3">
    <source>
        <dbReference type="Proteomes" id="UP000818029"/>
    </source>
</evidence>
<proteinExistence type="predicted"/>
<dbReference type="GeneID" id="107952428"/>
<evidence type="ECO:0000259" key="2">
    <source>
        <dbReference type="Pfam" id="PF14392"/>
    </source>
</evidence>
<reference evidence="4" key="2">
    <citation type="submission" date="2025-08" db="UniProtKB">
        <authorList>
            <consortium name="RefSeq"/>
        </authorList>
    </citation>
    <scope>IDENTIFICATION</scope>
</reference>
<dbReference type="InterPro" id="IPR025836">
    <property type="entry name" value="Zn_knuckle_CX2CX4HX4C"/>
</dbReference>
<dbReference type="InterPro" id="IPR025558">
    <property type="entry name" value="DUF4283"/>
</dbReference>
<accession>A0A1U8NWD1</accession>
<feature type="domain" description="Zinc knuckle CX2CX4HX4C" evidence="2">
    <location>
        <begin position="170"/>
        <end position="217"/>
    </location>
</feature>
<evidence type="ECO:0008006" key="5">
    <source>
        <dbReference type="Google" id="ProtNLM"/>
    </source>
</evidence>
<reference evidence="3" key="1">
    <citation type="journal article" date="2020" name="Nat. Genet.">
        <title>Genomic diversifications of five Gossypium allopolyploid species and their impact on cotton improvement.</title>
        <authorList>
            <person name="Chen Z.J."/>
            <person name="Sreedasyam A."/>
            <person name="Ando A."/>
            <person name="Song Q."/>
            <person name="De Santiago L.M."/>
            <person name="Hulse-Kemp A.M."/>
            <person name="Ding M."/>
            <person name="Ye W."/>
            <person name="Kirkbride R.C."/>
            <person name="Jenkins J."/>
            <person name="Plott C."/>
            <person name="Lovell J."/>
            <person name="Lin Y.M."/>
            <person name="Vaughn R."/>
            <person name="Liu B."/>
            <person name="Simpson S."/>
            <person name="Scheffler B.E."/>
            <person name="Wen L."/>
            <person name="Saski C.A."/>
            <person name="Grover C.E."/>
            <person name="Hu G."/>
            <person name="Conover J.L."/>
            <person name="Carlson J.W."/>
            <person name="Shu S."/>
            <person name="Boston L.B."/>
            <person name="Williams M."/>
            <person name="Peterson D.G."/>
            <person name="McGee K."/>
            <person name="Jones D.C."/>
            <person name="Wendel J.F."/>
            <person name="Stelly D.M."/>
            <person name="Grimwood J."/>
            <person name="Schmutz J."/>
        </authorList>
    </citation>
    <scope>NUCLEOTIDE SEQUENCE [LARGE SCALE GENOMIC DNA]</scope>
    <source>
        <strain evidence="3">cv. TM-1</strain>
    </source>
</reference>
<dbReference type="STRING" id="3635.A0A1U8NWD1"/>
<sequence length="258" mass="30331">MEKDLAALSLDDEEEEIIHIQKESNSDIVEEYFYLTGCFLTANIIYFPTMRSKMANLWHPIKGVQISNPEEKRFLLRFFHRTDLERVLKGSPWTFNNHLLILHQLMDRDDPLKVPLIYANFWVQIHEVPLGFFSEALERQIGDFIGKFIEYNGSNLGKGVRHYLRIRVKLDVRKPLKRKKKILFSSGICSYVSFKYERLTLFCFFCGRLGHSDSFFHSKMELGFEVAEIGWNLSILAQSRRALAMNSVWLRDDGREIQ</sequence>
<dbReference type="Proteomes" id="UP000818029">
    <property type="component" value="Chromosome A02"/>
</dbReference>
<dbReference type="PaxDb" id="3635-A0A1U8NWD1"/>
<organism evidence="3 4">
    <name type="scientific">Gossypium hirsutum</name>
    <name type="common">Upland cotton</name>
    <name type="synonym">Gossypium mexicanum</name>
    <dbReference type="NCBI Taxonomy" id="3635"/>
    <lineage>
        <taxon>Eukaryota</taxon>
        <taxon>Viridiplantae</taxon>
        <taxon>Streptophyta</taxon>
        <taxon>Embryophyta</taxon>
        <taxon>Tracheophyta</taxon>
        <taxon>Spermatophyta</taxon>
        <taxon>Magnoliopsida</taxon>
        <taxon>eudicotyledons</taxon>
        <taxon>Gunneridae</taxon>
        <taxon>Pentapetalae</taxon>
        <taxon>rosids</taxon>
        <taxon>malvids</taxon>
        <taxon>Malvales</taxon>
        <taxon>Malvaceae</taxon>
        <taxon>Malvoideae</taxon>
        <taxon>Gossypium</taxon>
    </lineage>
</organism>
<dbReference type="KEGG" id="ghi:107952428"/>
<dbReference type="AlphaFoldDB" id="A0A1U8NWD1"/>
<dbReference type="Pfam" id="PF14392">
    <property type="entry name" value="zf-CCHC_4"/>
    <property type="match status" value="1"/>
</dbReference>
<feature type="domain" description="DUF4283" evidence="1">
    <location>
        <begin position="35"/>
        <end position="106"/>
    </location>
</feature>
<dbReference type="InterPro" id="IPR040256">
    <property type="entry name" value="At4g02000-like"/>
</dbReference>